<reference evidence="2" key="2">
    <citation type="submission" date="2015-01" db="EMBL/GenBank/DDBJ databases">
        <title>Evolutionary Origins and Diversification of the Mycorrhizal Mutualists.</title>
        <authorList>
            <consortium name="DOE Joint Genome Institute"/>
            <consortium name="Mycorrhizal Genomics Consortium"/>
            <person name="Kohler A."/>
            <person name="Kuo A."/>
            <person name="Nagy L.G."/>
            <person name="Floudas D."/>
            <person name="Copeland A."/>
            <person name="Barry K.W."/>
            <person name="Cichocki N."/>
            <person name="Veneault-Fourrey C."/>
            <person name="LaButti K."/>
            <person name="Lindquist E.A."/>
            <person name="Lipzen A."/>
            <person name="Lundell T."/>
            <person name="Morin E."/>
            <person name="Murat C."/>
            <person name="Riley R."/>
            <person name="Ohm R."/>
            <person name="Sun H."/>
            <person name="Tunlid A."/>
            <person name="Henrissat B."/>
            <person name="Grigoriev I.V."/>
            <person name="Hibbett D.S."/>
            <person name="Martin F."/>
        </authorList>
    </citation>
    <scope>NUCLEOTIDE SEQUENCE [LARGE SCALE GENOMIC DNA]</scope>
    <source>
        <strain evidence="2">Ve08.2h10</strain>
    </source>
</reference>
<name>A0A0D0CF40_9AGAM</name>
<dbReference type="HOGENOM" id="CLU_155624_0_2_1"/>
<dbReference type="InParanoid" id="A0A0D0CF40"/>
<sequence>TADIWSDKNMQPFLATTAHWIAKNEALTLKPKTALIGFYHLPRSHTGKNISNMLLHLLNCARITEKVCSFIRKIRHLQ</sequence>
<protein>
    <submittedName>
        <fullName evidence="1">Uncharacterized protein</fullName>
    </submittedName>
</protein>
<dbReference type="EMBL" id="KN825816">
    <property type="protein sequence ID" value="KIK81337.1"/>
    <property type="molecule type" value="Genomic_DNA"/>
</dbReference>
<dbReference type="AlphaFoldDB" id="A0A0D0CF40"/>
<evidence type="ECO:0000313" key="1">
    <source>
        <dbReference type="EMBL" id="KIK81337.1"/>
    </source>
</evidence>
<feature type="non-terminal residue" evidence="1">
    <location>
        <position position="1"/>
    </location>
</feature>
<evidence type="ECO:0000313" key="2">
    <source>
        <dbReference type="Proteomes" id="UP000054538"/>
    </source>
</evidence>
<organism evidence="1 2">
    <name type="scientific">Paxillus rubicundulus Ve08.2h10</name>
    <dbReference type="NCBI Taxonomy" id="930991"/>
    <lineage>
        <taxon>Eukaryota</taxon>
        <taxon>Fungi</taxon>
        <taxon>Dikarya</taxon>
        <taxon>Basidiomycota</taxon>
        <taxon>Agaricomycotina</taxon>
        <taxon>Agaricomycetes</taxon>
        <taxon>Agaricomycetidae</taxon>
        <taxon>Boletales</taxon>
        <taxon>Paxilineae</taxon>
        <taxon>Paxillaceae</taxon>
        <taxon>Paxillus</taxon>
    </lineage>
</organism>
<reference evidence="1 2" key="1">
    <citation type="submission" date="2014-04" db="EMBL/GenBank/DDBJ databases">
        <authorList>
            <consortium name="DOE Joint Genome Institute"/>
            <person name="Kuo A."/>
            <person name="Kohler A."/>
            <person name="Jargeat P."/>
            <person name="Nagy L.G."/>
            <person name="Floudas D."/>
            <person name="Copeland A."/>
            <person name="Barry K.W."/>
            <person name="Cichocki N."/>
            <person name="Veneault-Fourrey C."/>
            <person name="LaButti K."/>
            <person name="Lindquist E.A."/>
            <person name="Lipzen A."/>
            <person name="Lundell T."/>
            <person name="Morin E."/>
            <person name="Murat C."/>
            <person name="Sun H."/>
            <person name="Tunlid A."/>
            <person name="Henrissat B."/>
            <person name="Grigoriev I.V."/>
            <person name="Hibbett D.S."/>
            <person name="Martin F."/>
            <person name="Nordberg H.P."/>
            <person name="Cantor M.N."/>
            <person name="Hua S.X."/>
        </authorList>
    </citation>
    <scope>NUCLEOTIDE SEQUENCE [LARGE SCALE GENOMIC DNA]</scope>
    <source>
        <strain evidence="1 2">Ve08.2h10</strain>
    </source>
</reference>
<dbReference type="OrthoDB" id="1607513at2759"/>
<proteinExistence type="predicted"/>
<accession>A0A0D0CF40</accession>
<dbReference type="Proteomes" id="UP000054538">
    <property type="component" value="Unassembled WGS sequence"/>
</dbReference>
<keyword evidence="2" id="KW-1185">Reference proteome</keyword>
<gene>
    <name evidence="1" type="ORF">PAXRUDRAFT_156319</name>
</gene>